<organism evidence="2 3">
    <name type="scientific">Natronocella acetinitrilica</name>
    <dbReference type="NCBI Taxonomy" id="414046"/>
    <lineage>
        <taxon>Bacteria</taxon>
        <taxon>Pseudomonadati</taxon>
        <taxon>Pseudomonadota</taxon>
        <taxon>Gammaproteobacteria</taxon>
        <taxon>Chromatiales</taxon>
        <taxon>Ectothiorhodospiraceae</taxon>
        <taxon>Natronocella</taxon>
    </lineage>
</organism>
<evidence type="ECO:0000256" key="1">
    <source>
        <dbReference type="SAM" id="Phobius"/>
    </source>
</evidence>
<name>A0AAE3G6J3_9GAMM</name>
<evidence type="ECO:0000313" key="3">
    <source>
        <dbReference type="Proteomes" id="UP001205843"/>
    </source>
</evidence>
<keyword evidence="1" id="KW-0812">Transmembrane</keyword>
<feature type="transmembrane region" description="Helical" evidence="1">
    <location>
        <begin position="102"/>
        <end position="120"/>
    </location>
</feature>
<keyword evidence="1" id="KW-0472">Membrane</keyword>
<reference evidence="2" key="1">
    <citation type="submission" date="2022-03" db="EMBL/GenBank/DDBJ databases">
        <title>Genomic Encyclopedia of Type Strains, Phase III (KMG-III): the genomes of soil and plant-associated and newly described type strains.</title>
        <authorList>
            <person name="Whitman W."/>
        </authorList>
    </citation>
    <scope>NUCLEOTIDE SEQUENCE</scope>
    <source>
        <strain evidence="2">ANL 6-2</strain>
    </source>
</reference>
<keyword evidence="1" id="KW-1133">Transmembrane helix</keyword>
<comment type="caution">
    <text evidence="2">The sequence shown here is derived from an EMBL/GenBank/DDBJ whole genome shotgun (WGS) entry which is preliminary data.</text>
</comment>
<sequence length="130" mass="14845">MYPLPRLTPAPLDPQSRDVIQAAGMLEISEYDFMAIAYREWFGSSATRQALEGYFRPYMFGDPPPFWAHRLALEVLDLHERGQLKNSRFAVDPPPRATMRDVSMGITQLIIMLCVLWIIFDAVLSTTGHM</sequence>
<dbReference type="Proteomes" id="UP001205843">
    <property type="component" value="Unassembled WGS sequence"/>
</dbReference>
<evidence type="ECO:0000313" key="2">
    <source>
        <dbReference type="EMBL" id="MCP1676337.1"/>
    </source>
</evidence>
<dbReference type="AlphaFoldDB" id="A0AAE3G6J3"/>
<keyword evidence="3" id="KW-1185">Reference proteome</keyword>
<dbReference type="EMBL" id="JALJXV010000009">
    <property type="protein sequence ID" value="MCP1676337.1"/>
    <property type="molecule type" value="Genomic_DNA"/>
</dbReference>
<gene>
    <name evidence="2" type="ORF">J2T57_003498</name>
</gene>
<dbReference type="RefSeq" id="WP_253482170.1">
    <property type="nucleotide sequence ID" value="NZ_JALJXV010000009.1"/>
</dbReference>
<proteinExistence type="predicted"/>
<protein>
    <submittedName>
        <fullName evidence="2">Uncharacterized protein</fullName>
    </submittedName>
</protein>
<accession>A0AAE3G6J3</accession>